<evidence type="ECO:0000256" key="1">
    <source>
        <dbReference type="ARBA" id="ARBA00001947"/>
    </source>
</evidence>
<evidence type="ECO:0000256" key="4">
    <source>
        <dbReference type="ARBA" id="ARBA00022833"/>
    </source>
</evidence>
<proteinExistence type="predicted"/>
<dbReference type="Proteomes" id="UP000533637">
    <property type="component" value="Unassembled WGS sequence"/>
</dbReference>
<dbReference type="CDD" id="cd06262">
    <property type="entry name" value="metallo-hydrolase-like_MBL-fold"/>
    <property type="match status" value="1"/>
</dbReference>
<dbReference type="InterPro" id="IPR001279">
    <property type="entry name" value="Metallo-B-lactamas"/>
</dbReference>
<organism evidence="6 7">
    <name type="scientific">Parabacteroides faecis</name>
    <dbReference type="NCBI Taxonomy" id="1217282"/>
    <lineage>
        <taxon>Bacteria</taxon>
        <taxon>Pseudomonadati</taxon>
        <taxon>Bacteroidota</taxon>
        <taxon>Bacteroidia</taxon>
        <taxon>Bacteroidales</taxon>
        <taxon>Tannerellaceae</taxon>
        <taxon>Parabacteroides</taxon>
    </lineage>
</organism>
<evidence type="ECO:0000313" key="6">
    <source>
        <dbReference type="EMBL" id="MBB4622335.1"/>
    </source>
</evidence>
<accession>A0ABR6KLF7</accession>
<evidence type="ECO:0000259" key="5">
    <source>
        <dbReference type="SMART" id="SM00849"/>
    </source>
</evidence>
<dbReference type="SUPFAM" id="SSF56281">
    <property type="entry name" value="Metallo-hydrolase/oxidoreductase"/>
    <property type="match status" value="1"/>
</dbReference>
<keyword evidence="7" id="KW-1185">Reference proteome</keyword>
<dbReference type="Pfam" id="PF00753">
    <property type="entry name" value="Lactamase_B"/>
    <property type="match status" value="1"/>
</dbReference>
<reference evidence="6 7" key="1">
    <citation type="submission" date="2020-08" db="EMBL/GenBank/DDBJ databases">
        <title>Genomic Encyclopedia of Type Strains, Phase IV (KMG-IV): sequencing the most valuable type-strain genomes for metagenomic binning, comparative biology and taxonomic classification.</title>
        <authorList>
            <person name="Goeker M."/>
        </authorList>
    </citation>
    <scope>NUCLEOTIDE SEQUENCE [LARGE SCALE GENOMIC DNA]</scope>
    <source>
        <strain evidence="6 7">DSM 102983</strain>
    </source>
</reference>
<evidence type="ECO:0000256" key="2">
    <source>
        <dbReference type="ARBA" id="ARBA00022723"/>
    </source>
</evidence>
<dbReference type="Gene3D" id="3.60.15.10">
    <property type="entry name" value="Ribonuclease Z/Hydroxyacylglutathione hydrolase-like"/>
    <property type="match status" value="1"/>
</dbReference>
<dbReference type="InterPro" id="IPR036866">
    <property type="entry name" value="RibonucZ/Hydroxyglut_hydro"/>
</dbReference>
<dbReference type="RefSeq" id="WP_183670697.1">
    <property type="nucleotide sequence ID" value="NZ_BMPB01000013.1"/>
</dbReference>
<comment type="cofactor">
    <cofactor evidence="1">
        <name>Zn(2+)</name>
        <dbReference type="ChEBI" id="CHEBI:29105"/>
    </cofactor>
</comment>
<evidence type="ECO:0000313" key="7">
    <source>
        <dbReference type="Proteomes" id="UP000533637"/>
    </source>
</evidence>
<dbReference type="PANTHER" id="PTHR46233:SF3">
    <property type="entry name" value="HYDROXYACYLGLUTATHIONE HYDROLASE GLOC"/>
    <property type="match status" value="1"/>
</dbReference>
<sequence length="240" mass="28099">MADILYNNLGVIRFLNSPVPSNAYLVVCEKHKRCFVVDPGTKEQNNIRDYVQKKGYSLDYIMLTHEHFDHCWGVNSLLDTFNAKVVTTRLCSHWIKTPMNYFNKLYFNSEKMYSVNKVDVIVEDVDMKLEWNDYIISFIAAKGHTNRGMCISVSNALFTGDTMIYKTKPFLKKKYGASIEDLKKTIDFIYEFFDNDIIVYPGHGEKFQLIEMQEYYKDYFAGKYDDHLRSSSILSEKPIK</sequence>
<dbReference type="SMART" id="SM00849">
    <property type="entry name" value="Lactamase_B"/>
    <property type="match status" value="1"/>
</dbReference>
<dbReference type="EMBL" id="JACHOC010000004">
    <property type="protein sequence ID" value="MBB4622335.1"/>
    <property type="molecule type" value="Genomic_DNA"/>
</dbReference>
<dbReference type="PANTHER" id="PTHR46233">
    <property type="entry name" value="HYDROXYACYLGLUTATHIONE HYDROLASE GLOC"/>
    <property type="match status" value="1"/>
</dbReference>
<feature type="domain" description="Metallo-beta-lactamase" evidence="5">
    <location>
        <begin position="20"/>
        <end position="203"/>
    </location>
</feature>
<evidence type="ECO:0000256" key="3">
    <source>
        <dbReference type="ARBA" id="ARBA00022801"/>
    </source>
</evidence>
<keyword evidence="2" id="KW-0479">Metal-binding</keyword>
<name>A0ABR6KLF7_9BACT</name>
<protein>
    <submittedName>
        <fullName evidence="6">Glyoxylase-like metal-dependent hydrolase (Beta-lactamase superfamily II)</fullName>
    </submittedName>
</protein>
<comment type="caution">
    <text evidence="6">The sequence shown here is derived from an EMBL/GenBank/DDBJ whole genome shotgun (WGS) entry which is preliminary data.</text>
</comment>
<gene>
    <name evidence="6" type="ORF">GGQ57_002235</name>
</gene>
<keyword evidence="4" id="KW-0862">Zinc</keyword>
<keyword evidence="3" id="KW-0378">Hydrolase</keyword>
<dbReference type="InterPro" id="IPR051453">
    <property type="entry name" value="MBL_Glyoxalase_II"/>
</dbReference>